<organism evidence="3 4">
    <name type="scientific">Spinactinospora alkalitolerans</name>
    <dbReference type="NCBI Taxonomy" id="687207"/>
    <lineage>
        <taxon>Bacteria</taxon>
        <taxon>Bacillati</taxon>
        <taxon>Actinomycetota</taxon>
        <taxon>Actinomycetes</taxon>
        <taxon>Streptosporangiales</taxon>
        <taxon>Nocardiopsidaceae</taxon>
        <taxon>Spinactinospora</taxon>
    </lineage>
</organism>
<dbReference type="AlphaFoldDB" id="A0A852U361"/>
<feature type="region of interest" description="Disordered" evidence="1">
    <location>
        <begin position="204"/>
        <end position="242"/>
    </location>
</feature>
<keyword evidence="2" id="KW-0812">Transmembrane</keyword>
<evidence type="ECO:0000313" key="3">
    <source>
        <dbReference type="EMBL" id="NYE49892.1"/>
    </source>
</evidence>
<proteinExistence type="predicted"/>
<evidence type="ECO:0000256" key="1">
    <source>
        <dbReference type="SAM" id="MobiDB-lite"/>
    </source>
</evidence>
<dbReference type="Proteomes" id="UP000589036">
    <property type="component" value="Unassembled WGS sequence"/>
</dbReference>
<accession>A0A852U361</accession>
<evidence type="ECO:0008006" key="5">
    <source>
        <dbReference type="Google" id="ProtNLM"/>
    </source>
</evidence>
<feature type="compositionally biased region" description="Low complexity" evidence="1">
    <location>
        <begin position="205"/>
        <end position="221"/>
    </location>
</feature>
<evidence type="ECO:0000256" key="2">
    <source>
        <dbReference type="SAM" id="Phobius"/>
    </source>
</evidence>
<name>A0A852U361_9ACTN</name>
<sequence>MSPRTRSALALGATTALADYVRDNRPDRVYAPGEFVAYSNYGYSLAGLMVEEFPAEFAGIGRNPDLSTAAEDFPLERYAGTYTATRGSRSGPAAVVAAMAQMTVSVTGDARLRVSGPVLGGQVWTPVEPGVFRSEEGDRLAFAERDGEVTGLALETVASQNYERVPWCGSPSLHLLAAGASLLIMVTALAWPVTALVRRLRDRSAPAAARSAVPRGGPARGVRSSRHRAGDRSGPPPSAGPP</sequence>
<evidence type="ECO:0000313" key="4">
    <source>
        <dbReference type="Proteomes" id="UP000589036"/>
    </source>
</evidence>
<keyword evidence="4" id="KW-1185">Reference proteome</keyword>
<dbReference type="EMBL" id="JACCCC010000001">
    <property type="protein sequence ID" value="NYE49892.1"/>
    <property type="molecule type" value="Genomic_DNA"/>
</dbReference>
<dbReference type="RefSeq" id="WP_179645474.1">
    <property type="nucleotide sequence ID" value="NZ_BAAAYY010000048.1"/>
</dbReference>
<comment type="caution">
    <text evidence="3">The sequence shown here is derived from an EMBL/GenBank/DDBJ whole genome shotgun (WGS) entry which is preliminary data.</text>
</comment>
<dbReference type="Gene3D" id="3.40.710.10">
    <property type="entry name" value="DD-peptidase/beta-lactamase superfamily"/>
    <property type="match status" value="1"/>
</dbReference>
<keyword evidence="2" id="KW-0472">Membrane</keyword>
<gene>
    <name evidence="3" type="ORF">HDA32_005012</name>
</gene>
<keyword evidence="2" id="KW-1133">Transmembrane helix</keyword>
<protein>
    <recommendedName>
        <fullName evidence="5">Beta-lactamase-related domain-containing protein</fullName>
    </recommendedName>
</protein>
<dbReference type="InterPro" id="IPR012338">
    <property type="entry name" value="Beta-lactam/transpept-like"/>
</dbReference>
<feature type="transmembrane region" description="Helical" evidence="2">
    <location>
        <begin position="173"/>
        <end position="197"/>
    </location>
</feature>
<reference evidence="3 4" key="1">
    <citation type="submission" date="2020-07" db="EMBL/GenBank/DDBJ databases">
        <title>Sequencing the genomes of 1000 actinobacteria strains.</title>
        <authorList>
            <person name="Klenk H.-P."/>
        </authorList>
    </citation>
    <scope>NUCLEOTIDE SEQUENCE [LARGE SCALE GENOMIC DNA]</scope>
    <source>
        <strain evidence="3 4">CXB654</strain>
    </source>
</reference>